<dbReference type="AlphaFoldDB" id="A0A9X9LJ84"/>
<protein>
    <submittedName>
        <fullName evidence="2">Uncharacterized protein</fullName>
    </submittedName>
</protein>
<sequence>MFMKMLQGAKPEWTKQAENAYGRVLRDDARSRIRKYRDELINPSTSSGPLKPYASQTF</sequence>
<evidence type="ECO:0000313" key="3">
    <source>
        <dbReference type="Proteomes" id="UP000269945"/>
    </source>
</evidence>
<feature type="compositionally biased region" description="Polar residues" evidence="1">
    <location>
        <begin position="42"/>
        <end position="58"/>
    </location>
</feature>
<evidence type="ECO:0000313" key="2">
    <source>
        <dbReference type="EMBL" id="VCW69511.1"/>
    </source>
</evidence>
<comment type="caution">
    <text evidence="2">The sequence shown here is derived from an EMBL/GenBank/DDBJ whole genome shotgun (WGS) entry which is preliminary data.</text>
</comment>
<dbReference type="EMBL" id="CYRY02005068">
    <property type="protein sequence ID" value="VCW69511.1"/>
    <property type="molecule type" value="Genomic_DNA"/>
</dbReference>
<dbReference type="Proteomes" id="UP000269945">
    <property type="component" value="Unassembled WGS sequence"/>
</dbReference>
<feature type="region of interest" description="Disordered" evidence="1">
    <location>
        <begin position="38"/>
        <end position="58"/>
    </location>
</feature>
<organism evidence="2 3">
    <name type="scientific">Gulo gulo</name>
    <name type="common">Wolverine</name>
    <name type="synonym">Gluton</name>
    <dbReference type="NCBI Taxonomy" id="48420"/>
    <lineage>
        <taxon>Eukaryota</taxon>
        <taxon>Metazoa</taxon>
        <taxon>Chordata</taxon>
        <taxon>Craniata</taxon>
        <taxon>Vertebrata</taxon>
        <taxon>Euteleostomi</taxon>
        <taxon>Mammalia</taxon>
        <taxon>Eutheria</taxon>
        <taxon>Laurasiatheria</taxon>
        <taxon>Carnivora</taxon>
        <taxon>Caniformia</taxon>
        <taxon>Musteloidea</taxon>
        <taxon>Mustelidae</taxon>
        <taxon>Guloninae</taxon>
        <taxon>Gulo</taxon>
    </lineage>
</organism>
<name>A0A9X9LJ84_GULGU</name>
<gene>
    <name evidence="2" type="ORF">BN2614_LOCUS1</name>
</gene>
<evidence type="ECO:0000256" key="1">
    <source>
        <dbReference type="SAM" id="MobiDB-lite"/>
    </source>
</evidence>
<reference evidence="2 3" key="1">
    <citation type="submission" date="2018-10" db="EMBL/GenBank/DDBJ databases">
        <authorList>
            <person name="Ekblom R."/>
            <person name="Jareborg N."/>
        </authorList>
    </citation>
    <scope>NUCLEOTIDE SEQUENCE [LARGE SCALE GENOMIC DNA]</scope>
    <source>
        <tissue evidence="2">Muscle</tissue>
    </source>
</reference>
<proteinExistence type="predicted"/>
<keyword evidence="3" id="KW-1185">Reference proteome</keyword>
<accession>A0A9X9LJ84</accession>